<dbReference type="Pfam" id="PF08502">
    <property type="entry name" value="LeuA_dimer"/>
    <property type="match status" value="1"/>
</dbReference>
<evidence type="ECO:0000259" key="8">
    <source>
        <dbReference type="PROSITE" id="PS50991"/>
    </source>
</evidence>
<keyword evidence="3 7" id="KW-0808">Transferase</keyword>
<comment type="caution">
    <text evidence="9">The sequence shown here is derived from an EMBL/GenBank/DDBJ whole genome shotgun (WGS) entry which is preliminary data.</text>
</comment>
<evidence type="ECO:0000256" key="2">
    <source>
        <dbReference type="ARBA" id="ARBA00022605"/>
    </source>
</evidence>
<keyword evidence="4" id="KW-0464">Manganese</keyword>
<proteinExistence type="inferred from homology"/>
<feature type="domain" description="Pyruvate carboxyltransferase" evidence="8">
    <location>
        <begin position="9"/>
        <end position="270"/>
    </location>
</feature>
<comment type="function">
    <text evidence="6">Catalyzes the condensation of the acetyl group of acetyl-CoA with 3-methyl-2-oxobutanoate (2-ketoisovalerate) to form 3-carboxy-3-hydroxy-4-methylpentanoate (2-isopropylmalate).</text>
</comment>
<dbReference type="SMART" id="SM00917">
    <property type="entry name" value="LeuA_dimer"/>
    <property type="match status" value="1"/>
</dbReference>
<dbReference type="SUPFAM" id="SSF51569">
    <property type="entry name" value="Aldolase"/>
    <property type="match status" value="1"/>
</dbReference>
<sequence>MSPDDAQRILILDTTLRDGEQTQGVSFSPDEKVNIAKALLELLRVDRIEVASARVSEGELAAVAQIIDWAHGKGLDDRVEVLGFVDGGRSADWIRRAGGRVINLLAKGSEKHCRTQLGKTPQQHAEDVLTNIALAQERGLAVNLYLEDWSNGYADDPAYVYTLVERLSKAGVGHFMLPDTLGVMTPERVFAAVSDMIRHFPELRFDFHPHNDYGLATANVFAAAQAGAAAVHCTVNCLGERAGNASLAEVVVNLRDQLGMTIEIDESHLGHVSELVQYFSGKRIGDNAPIVGDDVFTQTAGIHADGDNKGSLYHTRLSPERFGRRRVYALGKLAGKASLAKNLERLGITLSEDNQRKVLKRIVELGDSKKTITAEDLPFIIAEVLESKDYHHAELIACNVSSSFGLESTASIKVCLRGDELTATGHGNGGFDAFNNALAQVVKRIGLTLPTLVDYEVRIPKGGRTDALTECTIVWAGERGHFKTRGVHSNQVFASIGATMRMLNLVIHWSLKPSDASAGTPAAESAA</sequence>
<evidence type="ECO:0000313" key="9">
    <source>
        <dbReference type="EMBL" id="MBK1706349.1"/>
    </source>
</evidence>
<dbReference type="Proteomes" id="UP001296776">
    <property type="component" value="Unassembled WGS sequence"/>
</dbReference>
<evidence type="ECO:0000256" key="6">
    <source>
        <dbReference type="ARBA" id="ARBA00037629"/>
    </source>
</evidence>
<dbReference type="InterPro" id="IPR036230">
    <property type="entry name" value="LeuA_allosteric_dom_sf"/>
</dbReference>
<name>A0AAJ0U6S7_9GAMM</name>
<dbReference type="PROSITE" id="PS00815">
    <property type="entry name" value="AIPM_HOMOCIT_SYNTH_1"/>
    <property type="match status" value="1"/>
</dbReference>
<gene>
    <name evidence="9" type="ORF">CKO40_17795</name>
</gene>
<dbReference type="EMBL" id="NRSJ01000039">
    <property type="protein sequence ID" value="MBK1706349.1"/>
    <property type="molecule type" value="Genomic_DNA"/>
</dbReference>
<dbReference type="AlphaFoldDB" id="A0AAJ0U6S7"/>
<keyword evidence="2" id="KW-0028">Amino-acid biosynthesis</keyword>
<comment type="similarity">
    <text evidence="7">Belongs to the alpha-IPM synthase/homocitrate synthase family.</text>
</comment>
<evidence type="ECO:0000256" key="3">
    <source>
        <dbReference type="ARBA" id="ARBA00022679"/>
    </source>
</evidence>
<keyword evidence="1" id="KW-0432">Leucine biosynthesis</keyword>
<evidence type="ECO:0000256" key="7">
    <source>
        <dbReference type="RuleBase" id="RU003523"/>
    </source>
</evidence>
<evidence type="ECO:0000313" key="10">
    <source>
        <dbReference type="Proteomes" id="UP001296776"/>
    </source>
</evidence>
<keyword evidence="10" id="KW-1185">Reference proteome</keyword>
<dbReference type="InterPro" id="IPR050073">
    <property type="entry name" value="2-IPM_HCS-like"/>
</dbReference>
<evidence type="ECO:0000256" key="1">
    <source>
        <dbReference type="ARBA" id="ARBA00022430"/>
    </source>
</evidence>
<evidence type="ECO:0000256" key="4">
    <source>
        <dbReference type="ARBA" id="ARBA00023211"/>
    </source>
</evidence>
<dbReference type="PROSITE" id="PS50991">
    <property type="entry name" value="PYR_CT"/>
    <property type="match status" value="1"/>
</dbReference>
<accession>A0AAJ0U6S7</accession>
<organism evidence="9 10">
    <name type="scientific">Halochromatium glycolicum</name>
    <dbReference type="NCBI Taxonomy" id="85075"/>
    <lineage>
        <taxon>Bacteria</taxon>
        <taxon>Pseudomonadati</taxon>
        <taxon>Pseudomonadota</taxon>
        <taxon>Gammaproteobacteria</taxon>
        <taxon>Chromatiales</taxon>
        <taxon>Chromatiaceae</taxon>
        <taxon>Halochromatium</taxon>
    </lineage>
</organism>
<dbReference type="Gene3D" id="3.30.160.340">
    <property type="match status" value="1"/>
</dbReference>
<dbReference type="Pfam" id="PF00682">
    <property type="entry name" value="HMGL-like"/>
    <property type="match status" value="1"/>
</dbReference>
<dbReference type="InterPro" id="IPR000891">
    <property type="entry name" value="PYR_CT"/>
</dbReference>
<dbReference type="InterPro" id="IPR013785">
    <property type="entry name" value="Aldolase_TIM"/>
</dbReference>
<keyword evidence="5" id="KW-0100">Branched-chain amino acid biosynthesis</keyword>
<dbReference type="InterPro" id="IPR054691">
    <property type="entry name" value="LeuA/HCS_post-cat"/>
</dbReference>
<dbReference type="SUPFAM" id="SSF110921">
    <property type="entry name" value="2-isopropylmalate synthase LeuA, allosteric (dimerisation) domain"/>
    <property type="match status" value="1"/>
</dbReference>
<dbReference type="InterPro" id="IPR013709">
    <property type="entry name" value="2-isopropylmalate_synth_dimer"/>
</dbReference>
<protein>
    <submittedName>
        <fullName evidence="9">2-isopropylmalate synthase</fullName>
    </submittedName>
</protein>
<dbReference type="PANTHER" id="PTHR10277:SF57">
    <property type="entry name" value="(R)-CITRAMALATE SYNTHASE CIMA"/>
    <property type="match status" value="1"/>
</dbReference>
<dbReference type="Gene3D" id="3.30.160.740">
    <property type="match status" value="1"/>
</dbReference>
<dbReference type="PANTHER" id="PTHR10277">
    <property type="entry name" value="HOMOCITRATE SYNTHASE-RELATED"/>
    <property type="match status" value="1"/>
</dbReference>
<dbReference type="Gene3D" id="3.20.20.70">
    <property type="entry name" value="Aldolase class I"/>
    <property type="match status" value="1"/>
</dbReference>
<dbReference type="GO" id="GO:0003852">
    <property type="term" value="F:2-isopropylmalate synthase activity"/>
    <property type="evidence" value="ECO:0007669"/>
    <property type="project" value="InterPro"/>
</dbReference>
<dbReference type="GO" id="GO:0009098">
    <property type="term" value="P:L-leucine biosynthetic process"/>
    <property type="evidence" value="ECO:0007669"/>
    <property type="project" value="UniProtKB-KW"/>
</dbReference>
<reference evidence="9" key="2">
    <citation type="journal article" date="2020" name="Microorganisms">
        <title>Osmotic Adaptation and Compatible Solute Biosynthesis of Phototrophic Bacteria as Revealed from Genome Analyses.</title>
        <authorList>
            <person name="Imhoff J.F."/>
            <person name="Rahn T."/>
            <person name="Kunzel S."/>
            <person name="Keller A."/>
            <person name="Neulinger S.C."/>
        </authorList>
    </citation>
    <scope>NUCLEOTIDE SEQUENCE</scope>
    <source>
        <strain evidence="9">DSM 11080</strain>
    </source>
</reference>
<dbReference type="InterPro" id="IPR002034">
    <property type="entry name" value="AIPM/Hcit_synth_CS"/>
</dbReference>
<evidence type="ECO:0000256" key="5">
    <source>
        <dbReference type="ARBA" id="ARBA00023304"/>
    </source>
</evidence>
<dbReference type="PROSITE" id="PS00816">
    <property type="entry name" value="AIPM_HOMOCIT_SYNTH_2"/>
    <property type="match status" value="1"/>
</dbReference>
<dbReference type="Pfam" id="PF22617">
    <property type="entry name" value="HCS_D2"/>
    <property type="match status" value="1"/>
</dbReference>
<reference evidence="9" key="1">
    <citation type="submission" date="2017-08" db="EMBL/GenBank/DDBJ databases">
        <authorList>
            <person name="Imhoff J.F."/>
            <person name="Rahn T."/>
            <person name="Kuenzel S."/>
            <person name="Neulinger S.C."/>
        </authorList>
    </citation>
    <scope>NUCLEOTIDE SEQUENCE</scope>
    <source>
        <strain evidence="9">DSM 11080</strain>
    </source>
</reference>